<proteinExistence type="inferred from homology"/>
<keyword evidence="5" id="KW-0482">Metalloprotease</keyword>
<evidence type="ECO:0000313" key="8">
    <source>
        <dbReference type="EMBL" id="KAB8040924.1"/>
    </source>
</evidence>
<dbReference type="AlphaFoldDB" id="A0A6N6VXS0"/>
<evidence type="ECO:0000256" key="3">
    <source>
        <dbReference type="ARBA" id="ARBA00022801"/>
    </source>
</evidence>
<gene>
    <name evidence="8" type="ORF">GCL60_03050</name>
</gene>
<dbReference type="GO" id="GO:0006508">
    <property type="term" value="P:proteolysis"/>
    <property type="evidence" value="ECO:0007669"/>
    <property type="project" value="UniProtKB-KW"/>
</dbReference>
<keyword evidence="4" id="KW-0862">Zinc</keyword>
<evidence type="ECO:0000256" key="5">
    <source>
        <dbReference type="ARBA" id="ARBA00023049"/>
    </source>
</evidence>
<dbReference type="PANTHER" id="PTHR43690:SF17">
    <property type="entry name" value="PROTEIN YHJJ"/>
    <property type="match status" value="1"/>
</dbReference>
<sequence>MPIKKCLIINLVSFILEMISFNSVFAKQFDPLYKMDKENLIFPESASKATLYSYSNGLKLIVIPEFKSSFTTMHFMIDAGSNRETKNLAGLSHFFEHMVFRKSKNTPEGNFDKIIKAVGGKSNAFTYNGFVTYFFDFPASALDIMLKSSSHMIQNVELKEPYFSIEKGAILSERRQKIDNNPDNKFEEKLNEFSEKDFISLFGTEETINNFKISDAENFFDNYYTPSNTLIIIGGPFKPEFIAEKISRNFSSWKKKDDIPHAIVSFDSFIKEKSKLIKCVDSSITSDYFEMIYPSNQISLKDYTYFEILSHILYNDSKDSFFDELYNSYYSNYFSFSKNIHYQKNNIGSYYLKFYMDKNKIENDIVNLFDKYIKNISKEKITEREKRKLIDSYIKSNALSSEKISNLVEYVKLNQFFYNDFSIYFEKLKLIENLNYNDFSKWIDETFINNKRYYKLAKKSENESFNCKILDWKN</sequence>
<dbReference type="InterPro" id="IPR007863">
    <property type="entry name" value="Peptidase_M16_C"/>
</dbReference>
<reference evidence="8 9" key="1">
    <citation type="submission" date="2019-10" db="EMBL/GenBank/DDBJ databases">
        <title>New species of Slilvanegrellaceae.</title>
        <authorList>
            <person name="Pitt A."/>
            <person name="Hahn M.W."/>
        </authorList>
    </citation>
    <scope>NUCLEOTIDE SEQUENCE [LARGE SCALE GENOMIC DNA]</scope>
    <source>
        <strain evidence="8 9">SP-Ram-0.45-NSY-1</strain>
    </source>
</reference>
<dbReference type="SUPFAM" id="SSF63411">
    <property type="entry name" value="LuxS/MPP-like metallohydrolase"/>
    <property type="match status" value="2"/>
</dbReference>
<comment type="similarity">
    <text evidence="1">Belongs to the peptidase M16 family.</text>
</comment>
<accession>A0A6N6VXS0</accession>
<dbReference type="InterPro" id="IPR011765">
    <property type="entry name" value="Pept_M16_N"/>
</dbReference>
<dbReference type="Gene3D" id="3.30.830.10">
    <property type="entry name" value="Metalloenzyme, LuxS/M16 peptidase-like"/>
    <property type="match status" value="2"/>
</dbReference>
<dbReference type="GO" id="GO:0046872">
    <property type="term" value="F:metal ion binding"/>
    <property type="evidence" value="ECO:0007669"/>
    <property type="project" value="InterPro"/>
</dbReference>
<evidence type="ECO:0000256" key="2">
    <source>
        <dbReference type="ARBA" id="ARBA00022670"/>
    </source>
</evidence>
<dbReference type="Pfam" id="PF05193">
    <property type="entry name" value="Peptidase_M16_C"/>
    <property type="match status" value="1"/>
</dbReference>
<organism evidence="8 9">
    <name type="scientific">Silvanigrella paludirubra</name>
    <dbReference type="NCBI Taxonomy" id="2499159"/>
    <lineage>
        <taxon>Bacteria</taxon>
        <taxon>Pseudomonadati</taxon>
        <taxon>Bdellovibrionota</taxon>
        <taxon>Oligoflexia</taxon>
        <taxon>Silvanigrellales</taxon>
        <taxon>Silvanigrellaceae</taxon>
        <taxon>Silvanigrella</taxon>
    </lineage>
</organism>
<dbReference type="EMBL" id="WFLM01000001">
    <property type="protein sequence ID" value="KAB8040924.1"/>
    <property type="molecule type" value="Genomic_DNA"/>
</dbReference>
<comment type="caution">
    <text evidence="8">The sequence shown here is derived from an EMBL/GenBank/DDBJ whole genome shotgun (WGS) entry which is preliminary data.</text>
</comment>
<keyword evidence="9" id="KW-1185">Reference proteome</keyword>
<evidence type="ECO:0000256" key="1">
    <source>
        <dbReference type="ARBA" id="ARBA00007261"/>
    </source>
</evidence>
<protein>
    <recommendedName>
        <fullName evidence="10">Insulinase family protein</fullName>
    </recommendedName>
</protein>
<dbReference type="PANTHER" id="PTHR43690">
    <property type="entry name" value="NARDILYSIN"/>
    <property type="match status" value="1"/>
</dbReference>
<dbReference type="RefSeq" id="WP_153418447.1">
    <property type="nucleotide sequence ID" value="NZ_WFLM01000001.1"/>
</dbReference>
<keyword evidence="2" id="KW-0645">Protease</keyword>
<evidence type="ECO:0000259" key="7">
    <source>
        <dbReference type="Pfam" id="PF05193"/>
    </source>
</evidence>
<evidence type="ECO:0000259" key="6">
    <source>
        <dbReference type="Pfam" id="PF00675"/>
    </source>
</evidence>
<dbReference type="Pfam" id="PF00675">
    <property type="entry name" value="Peptidase_M16"/>
    <property type="match status" value="1"/>
</dbReference>
<evidence type="ECO:0000256" key="4">
    <source>
        <dbReference type="ARBA" id="ARBA00022833"/>
    </source>
</evidence>
<dbReference type="InterPro" id="IPR050626">
    <property type="entry name" value="Peptidase_M16"/>
</dbReference>
<dbReference type="Proteomes" id="UP000437748">
    <property type="component" value="Unassembled WGS sequence"/>
</dbReference>
<name>A0A6N6VXS0_9BACT</name>
<evidence type="ECO:0000313" key="9">
    <source>
        <dbReference type="Proteomes" id="UP000437748"/>
    </source>
</evidence>
<feature type="domain" description="Peptidase M16 N-terminal" evidence="6">
    <location>
        <begin position="68"/>
        <end position="192"/>
    </location>
</feature>
<dbReference type="OrthoDB" id="5288619at2"/>
<keyword evidence="3" id="KW-0378">Hydrolase</keyword>
<feature type="domain" description="Peptidase M16 C-terminal" evidence="7">
    <location>
        <begin position="214"/>
        <end position="385"/>
    </location>
</feature>
<evidence type="ECO:0008006" key="10">
    <source>
        <dbReference type="Google" id="ProtNLM"/>
    </source>
</evidence>
<dbReference type="GO" id="GO:0008237">
    <property type="term" value="F:metallopeptidase activity"/>
    <property type="evidence" value="ECO:0007669"/>
    <property type="project" value="UniProtKB-KW"/>
</dbReference>
<dbReference type="InterPro" id="IPR011249">
    <property type="entry name" value="Metalloenz_LuxS/M16"/>
</dbReference>